<name>A0A1X1ZLX8_9MYCO</name>
<dbReference type="AlphaFoldDB" id="A0A1X1ZLX8"/>
<keyword evidence="3" id="KW-1185">Reference proteome</keyword>
<evidence type="ECO:0000313" key="2">
    <source>
        <dbReference type="EMBL" id="ORW24389.1"/>
    </source>
</evidence>
<dbReference type="SUPFAM" id="SSF46689">
    <property type="entry name" value="Homeodomain-like"/>
    <property type="match status" value="1"/>
</dbReference>
<evidence type="ECO:0000313" key="3">
    <source>
        <dbReference type="Proteomes" id="UP000193529"/>
    </source>
</evidence>
<dbReference type="EMBL" id="LQPJ01000102">
    <property type="protein sequence ID" value="ORW24389.1"/>
    <property type="molecule type" value="Genomic_DNA"/>
</dbReference>
<comment type="caution">
    <text evidence="2">The sequence shown here is derived from an EMBL/GenBank/DDBJ whole genome shotgun (WGS) entry which is preliminary data.</text>
</comment>
<dbReference type="Gene3D" id="1.10.357.10">
    <property type="entry name" value="Tetracycline Repressor, domain 2"/>
    <property type="match status" value="1"/>
</dbReference>
<reference evidence="2 3" key="1">
    <citation type="submission" date="2016-01" db="EMBL/GenBank/DDBJ databases">
        <title>The new phylogeny of the genus Mycobacterium.</title>
        <authorList>
            <person name="Tarcisio F."/>
            <person name="Conor M."/>
            <person name="Antonella G."/>
            <person name="Elisabetta G."/>
            <person name="Giulia F.S."/>
            <person name="Sara T."/>
            <person name="Anna F."/>
            <person name="Clotilde B."/>
            <person name="Roberto B."/>
            <person name="Veronica D.S."/>
            <person name="Fabio R."/>
            <person name="Monica P."/>
            <person name="Olivier J."/>
            <person name="Enrico T."/>
            <person name="Nicola S."/>
        </authorList>
    </citation>
    <scope>NUCLEOTIDE SEQUENCE [LARGE SCALE GENOMIC DNA]</scope>
    <source>
        <strain evidence="2 3">DSM 44572</strain>
    </source>
</reference>
<feature type="region of interest" description="Disordered" evidence="1">
    <location>
        <begin position="207"/>
        <end position="237"/>
    </location>
</feature>
<dbReference type="InterPro" id="IPR009057">
    <property type="entry name" value="Homeodomain-like_sf"/>
</dbReference>
<evidence type="ECO:0008006" key="4">
    <source>
        <dbReference type="Google" id="ProtNLM"/>
    </source>
</evidence>
<organism evidence="2 3">
    <name type="scientific">Mycobacterium palustre</name>
    <dbReference type="NCBI Taxonomy" id="153971"/>
    <lineage>
        <taxon>Bacteria</taxon>
        <taxon>Bacillati</taxon>
        <taxon>Actinomycetota</taxon>
        <taxon>Actinomycetes</taxon>
        <taxon>Mycobacteriales</taxon>
        <taxon>Mycobacteriaceae</taxon>
        <taxon>Mycobacterium</taxon>
        <taxon>Mycobacterium simiae complex</taxon>
    </lineage>
</organism>
<sequence>MRGLEGTTLADINEAAGQRNTSAIQYHFEGRDGLIRAIYQRFVPRVIAHHEELLERARTSKRVRPAAEAIVLPLGRLLTGDWRDRAFVELFAEMFAGTQITDPQWTDLLGVYLVRRNGEGVIGEAEALLLDRIPPLPAPLANMRLSVASHFVSRSLADFARHWDKYGPRRSDDPQLFISNLVDMFIATLTAPVSASTSAVLATVDDKPGRGTHALPARAHRPRKRPGTRVRISAESH</sequence>
<feature type="compositionally biased region" description="Basic residues" evidence="1">
    <location>
        <begin position="218"/>
        <end position="228"/>
    </location>
</feature>
<gene>
    <name evidence="2" type="ORF">AWC19_09785</name>
</gene>
<accession>A0A1X1ZLX8</accession>
<dbReference type="Proteomes" id="UP000193529">
    <property type="component" value="Unassembled WGS sequence"/>
</dbReference>
<protein>
    <recommendedName>
        <fullName evidence="4">HTH tetR-type domain-containing protein</fullName>
    </recommendedName>
</protein>
<proteinExistence type="predicted"/>
<evidence type="ECO:0000256" key="1">
    <source>
        <dbReference type="SAM" id="MobiDB-lite"/>
    </source>
</evidence>
<dbReference type="STRING" id="153971.AWC19_09785"/>